<evidence type="ECO:0000313" key="7">
    <source>
        <dbReference type="EMBL" id="KAF8480164.1"/>
    </source>
</evidence>
<dbReference type="SUPFAM" id="SSF64484">
    <property type="entry name" value="beta and beta-prime subunits of DNA dependent RNA-polymerase"/>
    <property type="match status" value="1"/>
</dbReference>
<proteinExistence type="predicted"/>
<keyword evidence="4" id="KW-0548">Nucleotidyltransferase</keyword>
<dbReference type="Proteomes" id="UP000759537">
    <property type="component" value="Unassembled WGS sequence"/>
</dbReference>
<keyword evidence="5" id="KW-0804">Transcription</keyword>
<protein>
    <recommendedName>
        <fullName evidence="1">DNA-directed RNA polymerase</fullName>
        <ecNumber evidence="1">2.7.7.6</ecNumber>
    </recommendedName>
</protein>
<feature type="compositionally biased region" description="Low complexity" evidence="6">
    <location>
        <begin position="12"/>
        <end position="28"/>
    </location>
</feature>
<reference evidence="7" key="1">
    <citation type="submission" date="2019-10" db="EMBL/GenBank/DDBJ databases">
        <authorList>
            <consortium name="DOE Joint Genome Institute"/>
            <person name="Kuo A."/>
            <person name="Miyauchi S."/>
            <person name="Kiss E."/>
            <person name="Drula E."/>
            <person name="Kohler A."/>
            <person name="Sanchez-Garcia M."/>
            <person name="Andreopoulos B."/>
            <person name="Barry K.W."/>
            <person name="Bonito G."/>
            <person name="Buee M."/>
            <person name="Carver A."/>
            <person name="Chen C."/>
            <person name="Cichocki N."/>
            <person name="Clum A."/>
            <person name="Culley D."/>
            <person name="Crous P.W."/>
            <person name="Fauchery L."/>
            <person name="Girlanda M."/>
            <person name="Hayes R."/>
            <person name="Keri Z."/>
            <person name="LaButti K."/>
            <person name="Lipzen A."/>
            <person name="Lombard V."/>
            <person name="Magnuson J."/>
            <person name="Maillard F."/>
            <person name="Morin E."/>
            <person name="Murat C."/>
            <person name="Nolan M."/>
            <person name="Ohm R."/>
            <person name="Pangilinan J."/>
            <person name="Pereira M."/>
            <person name="Perotto S."/>
            <person name="Peter M."/>
            <person name="Riley R."/>
            <person name="Sitrit Y."/>
            <person name="Stielow B."/>
            <person name="Szollosi G."/>
            <person name="Zifcakova L."/>
            <person name="Stursova M."/>
            <person name="Spatafora J.W."/>
            <person name="Tedersoo L."/>
            <person name="Vaario L.-M."/>
            <person name="Yamada A."/>
            <person name="Yan M."/>
            <person name="Wang P."/>
            <person name="Xu J."/>
            <person name="Bruns T."/>
            <person name="Baldrian P."/>
            <person name="Vilgalys R."/>
            <person name="Henrissat B."/>
            <person name="Grigoriev I.V."/>
            <person name="Hibbett D."/>
            <person name="Nagy L.G."/>
            <person name="Martin F.M."/>
        </authorList>
    </citation>
    <scope>NUCLEOTIDE SEQUENCE</scope>
    <source>
        <strain evidence="7">Prilba</strain>
    </source>
</reference>
<feature type="compositionally biased region" description="Basic and acidic residues" evidence="6">
    <location>
        <begin position="157"/>
        <end position="171"/>
    </location>
</feature>
<keyword evidence="3" id="KW-0808">Transferase</keyword>
<sequence length="908" mass="98938">MCSRSNPNSWATSPTVTTNTPPTLNTINEDPSLELAKFSQLPQSTPHPKQQNVQINKHLLDQLSISFQVDPEVHNDGEDTEFKFPDDSSLGSFVEGKQDKRDELDDSKPYEDEDDTFTPTPVELPVQVPTTTKPKGRGHLKKAVAAPKKARSKHAVSKSDEDVKESSEDVKSNGLQAQYCLSSEKESAFPFGLNNEKDLQTLIDQLRPLSVPKSTKKGRSSAGKPPPVVNVFNNDPNVPNTGSNSTKAGKKATNHPQATAIGAAAELQRDIKIKEYCQQIVDLHSCSFHTPSGGKPVVCYKDAIGTCYSLTDQDLLFWATLVHTGEVSVDKKPARVNAFANGPCRTGDRQHRNPTGPTPDISNPYQPPYGTHPAPHQTMPWVMPPMVHYPHMGMYPNVPFLPPGAPQAYSDPAGFPKAPQALITCTPLNIPTVKQWLKYCDDHPACSGPIQLSNLSEALERKGFFCMDQLEGPGIDVEKIISWIEVPPGVALLLYCYAKEDMALVHAGQFSMETPVASVADDDTMTTHLAPHLQLHSKHSCHASNSSLAHRTNLTFSYLVSTNSYTTVPALTQVMTVTSRMLSELVVVHKQLYNNTLLLPQPRLTPGPLVSSYTLLLLAVRLSGPRDVKEVYQHILDNRYKVPPYQCVSLDAHELGQQILTPNPELSCQPLIVGPAGGAIIHRLSGSATLSSVPPLPAFQIHYLVHPPGYLLQSDPNPVVLYGACVGIMRTLPIEDTENVPVSAPEPAPGSSSSSATTPISGPPKVNRFNAAAETLCAAFDALAQHQLFQHPSNGIHLPKGSLCMLQHTKVPTHEACHRIQGHSKGCSYHRPWSGSKPRHAGREQQNHFGVVEKKTVGASQGSLVHIAFCEKGSHIVNYWLFHNGFSIGIGDTVAVQNDSGQHSQTQR</sequence>
<evidence type="ECO:0000256" key="3">
    <source>
        <dbReference type="ARBA" id="ARBA00022679"/>
    </source>
</evidence>
<feature type="compositionally biased region" description="Basic and acidic residues" evidence="6">
    <location>
        <begin position="96"/>
        <end position="110"/>
    </location>
</feature>
<dbReference type="EMBL" id="WHVB01000008">
    <property type="protein sequence ID" value="KAF8480164.1"/>
    <property type="molecule type" value="Genomic_DNA"/>
</dbReference>
<feature type="region of interest" description="Disordered" evidence="6">
    <location>
        <begin position="209"/>
        <end position="255"/>
    </location>
</feature>
<feature type="region of interest" description="Disordered" evidence="6">
    <location>
        <begin position="1"/>
        <end position="28"/>
    </location>
</feature>
<evidence type="ECO:0000256" key="6">
    <source>
        <dbReference type="SAM" id="MobiDB-lite"/>
    </source>
</evidence>
<dbReference type="GO" id="GO:0000428">
    <property type="term" value="C:DNA-directed RNA polymerase complex"/>
    <property type="evidence" value="ECO:0007669"/>
    <property type="project" value="UniProtKB-KW"/>
</dbReference>
<dbReference type="InterPro" id="IPR042102">
    <property type="entry name" value="RNA_pol_Rpb1_3_sf"/>
</dbReference>
<gene>
    <name evidence="7" type="ORF">DFH94DRAFT_681941</name>
</gene>
<reference evidence="7" key="2">
    <citation type="journal article" date="2020" name="Nat. Commun.">
        <title>Large-scale genome sequencing of mycorrhizal fungi provides insights into the early evolution of symbiotic traits.</title>
        <authorList>
            <person name="Miyauchi S."/>
            <person name="Kiss E."/>
            <person name="Kuo A."/>
            <person name="Drula E."/>
            <person name="Kohler A."/>
            <person name="Sanchez-Garcia M."/>
            <person name="Morin E."/>
            <person name="Andreopoulos B."/>
            <person name="Barry K.W."/>
            <person name="Bonito G."/>
            <person name="Buee M."/>
            <person name="Carver A."/>
            <person name="Chen C."/>
            <person name="Cichocki N."/>
            <person name="Clum A."/>
            <person name="Culley D."/>
            <person name="Crous P.W."/>
            <person name="Fauchery L."/>
            <person name="Girlanda M."/>
            <person name="Hayes R.D."/>
            <person name="Keri Z."/>
            <person name="LaButti K."/>
            <person name="Lipzen A."/>
            <person name="Lombard V."/>
            <person name="Magnuson J."/>
            <person name="Maillard F."/>
            <person name="Murat C."/>
            <person name="Nolan M."/>
            <person name="Ohm R.A."/>
            <person name="Pangilinan J."/>
            <person name="Pereira M.F."/>
            <person name="Perotto S."/>
            <person name="Peter M."/>
            <person name="Pfister S."/>
            <person name="Riley R."/>
            <person name="Sitrit Y."/>
            <person name="Stielow J.B."/>
            <person name="Szollosi G."/>
            <person name="Zifcakova L."/>
            <person name="Stursova M."/>
            <person name="Spatafora J.W."/>
            <person name="Tedersoo L."/>
            <person name="Vaario L.M."/>
            <person name="Yamada A."/>
            <person name="Yan M."/>
            <person name="Wang P."/>
            <person name="Xu J."/>
            <person name="Bruns T."/>
            <person name="Baldrian P."/>
            <person name="Vilgalys R."/>
            <person name="Dunand C."/>
            <person name="Henrissat B."/>
            <person name="Grigoriev I.V."/>
            <person name="Hibbett D."/>
            <person name="Nagy L.G."/>
            <person name="Martin F.M."/>
        </authorList>
    </citation>
    <scope>NUCLEOTIDE SEQUENCE</scope>
    <source>
        <strain evidence="7">Prilba</strain>
    </source>
</reference>
<dbReference type="AlphaFoldDB" id="A0A9P5T8W5"/>
<feature type="compositionally biased region" description="Polar residues" evidence="6">
    <location>
        <begin position="1"/>
        <end position="11"/>
    </location>
</feature>
<dbReference type="GO" id="GO:0003899">
    <property type="term" value="F:DNA-directed RNA polymerase activity"/>
    <property type="evidence" value="ECO:0007669"/>
    <property type="project" value="UniProtKB-EC"/>
</dbReference>
<feature type="compositionally biased region" description="Low complexity" evidence="6">
    <location>
        <begin position="740"/>
        <end position="764"/>
    </location>
</feature>
<name>A0A9P5T8W5_9AGAM</name>
<feature type="region of interest" description="Disordered" evidence="6">
    <location>
        <begin position="739"/>
        <end position="765"/>
    </location>
</feature>
<evidence type="ECO:0000313" key="8">
    <source>
        <dbReference type="Proteomes" id="UP000759537"/>
    </source>
</evidence>
<dbReference type="EC" id="2.7.7.6" evidence="1"/>
<evidence type="ECO:0000256" key="4">
    <source>
        <dbReference type="ARBA" id="ARBA00022695"/>
    </source>
</evidence>
<evidence type="ECO:0000256" key="2">
    <source>
        <dbReference type="ARBA" id="ARBA00022478"/>
    </source>
</evidence>
<keyword evidence="8" id="KW-1185">Reference proteome</keyword>
<keyword evidence="2" id="KW-0240">DNA-directed RNA polymerase</keyword>
<dbReference type="Gene3D" id="1.10.274.100">
    <property type="entry name" value="RNA polymerase Rpb1, domain 3"/>
    <property type="match status" value="1"/>
</dbReference>
<comment type="caution">
    <text evidence="7">The sequence shown here is derived from an EMBL/GenBank/DDBJ whole genome shotgun (WGS) entry which is preliminary data.</text>
</comment>
<feature type="region of interest" description="Disordered" evidence="6">
    <location>
        <begin position="72"/>
        <end position="171"/>
    </location>
</feature>
<dbReference type="OrthoDB" id="2653609at2759"/>
<evidence type="ECO:0000256" key="5">
    <source>
        <dbReference type="ARBA" id="ARBA00023163"/>
    </source>
</evidence>
<accession>A0A9P5T8W5</accession>
<feature type="compositionally biased region" description="Basic residues" evidence="6">
    <location>
        <begin position="134"/>
        <end position="156"/>
    </location>
</feature>
<organism evidence="7 8">
    <name type="scientific">Russula ochroleuca</name>
    <dbReference type="NCBI Taxonomy" id="152965"/>
    <lineage>
        <taxon>Eukaryota</taxon>
        <taxon>Fungi</taxon>
        <taxon>Dikarya</taxon>
        <taxon>Basidiomycota</taxon>
        <taxon>Agaricomycotina</taxon>
        <taxon>Agaricomycetes</taxon>
        <taxon>Russulales</taxon>
        <taxon>Russulaceae</taxon>
        <taxon>Russula</taxon>
    </lineage>
</organism>
<feature type="compositionally biased region" description="Basic and acidic residues" evidence="6">
    <location>
        <begin position="72"/>
        <end position="86"/>
    </location>
</feature>
<evidence type="ECO:0000256" key="1">
    <source>
        <dbReference type="ARBA" id="ARBA00012418"/>
    </source>
</evidence>
<feature type="compositionally biased region" description="Low complexity" evidence="6">
    <location>
        <begin position="229"/>
        <end position="240"/>
    </location>
</feature>
<feature type="region of interest" description="Disordered" evidence="6">
    <location>
        <begin position="340"/>
        <end position="372"/>
    </location>
</feature>